<feature type="domain" description="Aminopeptidase P N-terminal" evidence="8">
    <location>
        <begin position="1"/>
        <end position="136"/>
    </location>
</feature>
<dbReference type="Gene3D" id="3.40.350.10">
    <property type="entry name" value="Creatinase/prolidase N-terminal domain"/>
    <property type="match status" value="1"/>
</dbReference>
<evidence type="ECO:0000313" key="10">
    <source>
        <dbReference type="Proteomes" id="UP000422764"/>
    </source>
</evidence>
<dbReference type="GO" id="GO:0070006">
    <property type="term" value="F:metalloaminopeptidase activity"/>
    <property type="evidence" value="ECO:0007669"/>
    <property type="project" value="InterPro"/>
</dbReference>
<dbReference type="PANTHER" id="PTHR43226:SF4">
    <property type="entry name" value="XAA-PRO AMINOPEPTIDASE 3"/>
    <property type="match status" value="1"/>
</dbReference>
<evidence type="ECO:0000256" key="7">
    <source>
        <dbReference type="ARBA" id="ARBA00023211"/>
    </source>
</evidence>
<dbReference type="Proteomes" id="UP000422764">
    <property type="component" value="Chromosome"/>
</dbReference>
<reference evidence="9 10" key="1">
    <citation type="submission" date="2019-12" db="EMBL/GenBank/DDBJ databases">
        <title>Genome sequenceing of Clostridium bovifaecis.</title>
        <authorList>
            <person name="Yao Y."/>
        </authorList>
    </citation>
    <scope>NUCLEOTIDE SEQUENCE [LARGE SCALE GENOMIC DNA]</scope>
    <source>
        <strain evidence="9 10">BXX</strain>
    </source>
</reference>
<evidence type="ECO:0000256" key="6">
    <source>
        <dbReference type="ARBA" id="ARBA00022801"/>
    </source>
</evidence>
<sequence length="414" mass="47860">MNKMFFINNRKKLADGLEDNSILVMFAGRAPYKSADEVYPFTPNRNFYYLTGIDRENIILMITKRNGKTSEMLFIEESDPVLARWVGEKMKADEAKEASGIESIDYIKNFHDAFGGLLSRYEYDILYLDFERQEWNISMTEAQKFAMEVRNKYSYFNLKNIFYKVSELRTIKDKEEVDNIRTAIEITKQGIENMMRNSKAGIMEYELEAYFDYVLTSKGVKDKAFKTIAAAGKNATILHYSENNSRCEDNALILFDLGAQYNYYSADISRTFPISGKFTERQKQVYNVVLKANEEVMKAVKPGLPFAELNEIAKKVLAEGCKELRLINEDSELSKYYFHGVSHYLGLDTHDVGDREEVLRPGMIFTNEPGLYIPEEGIGIRIEDDILVTEDGYENLSKDIIKTVEEIEEFMSKR</sequence>
<evidence type="ECO:0000313" key="9">
    <source>
        <dbReference type="EMBL" id="QGU94000.1"/>
    </source>
</evidence>
<accession>A0A6I6EPJ4</accession>
<keyword evidence="5" id="KW-0479">Metal-binding</keyword>
<gene>
    <name evidence="9" type="ORF">GOM49_01595</name>
</gene>
<organism evidence="9 10">
    <name type="scientific">Clostridium bovifaecis</name>
    <dbReference type="NCBI Taxonomy" id="2184719"/>
    <lineage>
        <taxon>Bacteria</taxon>
        <taxon>Bacillati</taxon>
        <taxon>Bacillota</taxon>
        <taxon>Clostridia</taxon>
        <taxon>Eubacteriales</taxon>
        <taxon>Clostridiaceae</taxon>
        <taxon>Clostridium</taxon>
    </lineage>
</organism>
<name>A0A6I6EPJ4_9CLOT</name>
<dbReference type="GO" id="GO:0005829">
    <property type="term" value="C:cytosol"/>
    <property type="evidence" value="ECO:0007669"/>
    <property type="project" value="TreeGrafter"/>
</dbReference>
<dbReference type="InterPro" id="IPR036005">
    <property type="entry name" value="Creatinase/aminopeptidase-like"/>
</dbReference>
<dbReference type="SUPFAM" id="SSF55920">
    <property type="entry name" value="Creatinase/aminopeptidase"/>
    <property type="match status" value="1"/>
</dbReference>
<dbReference type="Pfam" id="PF05195">
    <property type="entry name" value="AMP_N"/>
    <property type="match status" value="1"/>
</dbReference>
<dbReference type="EMBL" id="CP046522">
    <property type="protein sequence ID" value="QGU94000.1"/>
    <property type="molecule type" value="Genomic_DNA"/>
</dbReference>
<dbReference type="Gene3D" id="3.90.230.10">
    <property type="entry name" value="Creatinase/methionine aminopeptidase superfamily"/>
    <property type="match status" value="1"/>
</dbReference>
<keyword evidence="6" id="KW-0378">Hydrolase</keyword>
<dbReference type="GO" id="GO:0006508">
    <property type="term" value="P:proteolysis"/>
    <property type="evidence" value="ECO:0007669"/>
    <property type="project" value="TreeGrafter"/>
</dbReference>
<evidence type="ECO:0000256" key="1">
    <source>
        <dbReference type="ARBA" id="ARBA00001424"/>
    </source>
</evidence>
<dbReference type="SMART" id="SM01011">
    <property type="entry name" value="AMP_N"/>
    <property type="match status" value="1"/>
</dbReference>
<protein>
    <recommendedName>
        <fullName evidence="4">Xaa-Pro aminopeptidase</fullName>
        <ecNumber evidence="4">3.4.11.9</ecNumber>
    </recommendedName>
</protein>
<dbReference type="AlphaFoldDB" id="A0A6I6EPJ4"/>
<dbReference type="SUPFAM" id="SSF53092">
    <property type="entry name" value="Creatinase/prolidase N-terminal domain"/>
    <property type="match status" value="1"/>
</dbReference>
<comment type="cofactor">
    <cofactor evidence="2">
        <name>Mn(2+)</name>
        <dbReference type="ChEBI" id="CHEBI:29035"/>
    </cofactor>
</comment>
<dbReference type="PANTHER" id="PTHR43226">
    <property type="entry name" value="XAA-PRO AMINOPEPTIDASE 3"/>
    <property type="match status" value="1"/>
</dbReference>
<evidence type="ECO:0000259" key="8">
    <source>
        <dbReference type="SMART" id="SM01011"/>
    </source>
</evidence>
<evidence type="ECO:0000256" key="2">
    <source>
        <dbReference type="ARBA" id="ARBA00001936"/>
    </source>
</evidence>
<comment type="similarity">
    <text evidence="3">Belongs to the peptidase M24B family.</text>
</comment>
<dbReference type="GO" id="GO:0030145">
    <property type="term" value="F:manganese ion binding"/>
    <property type="evidence" value="ECO:0007669"/>
    <property type="project" value="InterPro"/>
</dbReference>
<dbReference type="InterPro" id="IPR007865">
    <property type="entry name" value="Aminopep_P_N"/>
</dbReference>
<dbReference type="Pfam" id="PF00557">
    <property type="entry name" value="Peptidase_M24"/>
    <property type="match status" value="1"/>
</dbReference>
<evidence type="ECO:0000256" key="5">
    <source>
        <dbReference type="ARBA" id="ARBA00022723"/>
    </source>
</evidence>
<dbReference type="CDD" id="cd01087">
    <property type="entry name" value="Prolidase"/>
    <property type="match status" value="1"/>
</dbReference>
<keyword evidence="10" id="KW-1185">Reference proteome</keyword>
<keyword evidence="7" id="KW-0464">Manganese</keyword>
<comment type="catalytic activity">
    <reaction evidence="1">
        <text>Release of any N-terminal amino acid, including proline, that is linked to proline, even from a dipeptide or tripeptide.</text>
        <dbReference type="EC" id="3.4.11.9"/>
    </reaction>
</comment>
<dbReference type="EC" id="3.4.11.9" evidence="4"/>
<proteinExistence type="inferred from homology"/>
<evidence type="ECO:0000256" key="3">
    <source>
        <dbReference type="ARBA" id="ARBA00008766"/>
    </source>
</evidence>
<evidence type="ECO:0000256" key="4">
    <source>
        <dbReference type="ARBA" id="ARBA00012574"/>
    </source>
</evidence>
<dbReference type="InterPro" id="IPR000994">
    <property type="entry name" value="Pept_M24"/>
</dbReference>
<dbReference type="InterPro" id="IPR052433">
    <property type="entry name" value="X-Pro_dipept-like"/>
</dbReference>
<dbReference type="InterPro" id="IPR029149">
    <property type="entry name" value="Creatin/AminoP/Spt16_N"/>
</dbReference>